<keyword evidence="4" id="KW-1185">Reference proteome</keyword>
<feature type="compositionally biased region" description="Basic residues" evidence="1">
    <location>
        <begin position="7"/>
        <end position="27"/>
    </location>
</feature>
<gene>
    <name evidence="3" type="ORF">ECRASSUSDP1_LOCUS1342</name>
</gene>
<name>A0AAD1X704_EUPCR</name>
<organism evidence="3 4">
    <name type="scientific">Euplotes crassus</name>
    <dbReference type="NCBI Taxonomy" id="5936"/>
    <lineage>
        <taxon>Eukaryota</taxon>
        <taxon>Sar</taxon>
        <taxon>Alveolata</taxon>
        <taxon>Ciliophora</taxon>
        <taxon>Intramacronucleata</taxon>
        <taxon>Spirotrichea</taxon>
        <taxon>Hypotrichia</taxon>
        <taxon>Euplotida</taxon>
        <taxon>Euplotidae</taxon>
        <taxon>Moneuplotes</taxon>
    </lineage>
</organism>
<feature type="compositionally biased region" description="Basic and acidic residues" evidence="1">
    <location>
        <begin position="28"/>
        <end position="49"/>
    </location>
</feature>
<dbReference type="SUPFAM" id="SSF102712">
    <property type="entry name" value="JAB1/MPN domain"/>
    <property type="match status" value="1"/>
</dbReference>
<evidence type="ECO:0000313" key="4">
    <source>
        <dbReference type="Proteomes" id="UP001295684"/>
    </source>
</evidence>
<reference evidence="3" key="1">
    <citation type="submission" date="2023-07" db="EMBL/GenBank/DDBJ databases">
        <authorList>
            <consortium name="AG Swart"/>
            <person name="Singh M."/>
            <person name="Singh A."/>
            <person name="Seah K."/>
            <person name="Emmerich C."/>
        </authorList>
    </citation>
    <scope>NUCLEOTIDE SEQUENCE</scope>
    <source>
        <strain evidence="3">DP1</strain>
    </source>
</reference>
<feature type="region of interest" description="Disordered" evidence="1">
    <location>
        <begin position="1"/>
        <end position="124"/>
    </location>
</feature>
<feature type="compositionally biased region" description="Low complexity" evidence="1">
    <location>
        <begin position="59"/>
        <end position="74"/>
    </location>
</feature>
<dbReference type="AlphaFoldDB" id="A0AAD1X704"/>
<dbReference type="Proteomes" id="UP001295684">
    <property type="component" value="Unassembled WGS sequence"/>
</dbReference>
<comment type="caution">
    <text evidence="3">The sequence shown here is derived from an EMBL/GenBank/DDBJ whole genome shotgun (WGS) entry which is preliminary data.</text>
</comment>
<sequence>MNEKLSKRSLKKQKGKYHKKAIKKPSRKPLEKSIGKSPEKSPEKCQEQCKRKKNEGETLESTLESSRLSENNNDSSKDNRTLTNEKPKKEIKKKKKTKKATKSAHQNSPKKMKKAITRRKLKSVIKPICEEKKEPSCKLAKSPRKKPLNPDEILIDGQMLKTFSTSLNTQTCMKTSQITLKPLSDIPFNSPIKTRNRTRGLHKLPQIPPIPPFQPRPELKIPKLQPIKSPVKSNRLKSSPFKKRDRKSAFKQSELPKAPVEVNPVKFKCPKLKEKPEPKISRGERPKRKTKKPIFFTFDKNGRPGEATYGENEIPLESDYMMILPSKHKKGQPLEIYLSLECLLIMTIHSHLYSTEVIGYLGGHTLDLYTSLKPGQEQKSIIFFHHCYPCNPLEPTEDMRDKIDRTRNVEMETNSSLKQKLKVEENGEKVLSWYHSHPFFEVSPSQIDIKNHSSHQKMFSNDKKPFVGLIIGPYLKRISDDGVKSLLKCFHTVGETPFELKINHIPDCTISKDCVDLITKLISKSMGKPDKTNLDKIWVENPKKGEKLKRGEKLIKEIKQMLLDNIKNYKNFRITKPFEAKFAIDPEFRETFEKKYAKYKDIYKIVSKITQGNLSEQSVKEKIKIIERDLSVSYCYDISTNEKIDNFISILKKTLAAS</sequence>
<dbReference type="InterPro" id="IPR050242">
    <property type="entry name" value="JAMM_MPN+_peptidase_M67A"/>
</dbReference>
<dbReference type="GO" id="GO:0008237">
    <property type="term" value="F:metallopeptidase activity"/>
    <property type="evidence" value="ECO:0007669"/>
    <property type="project" value="InterPro"/>
</dbReference>
<feature type="region of interest" description="Disordered" evidence="1">
    <location>
        <begin position="228"/>
        <end position="255"/>
    </location>
</feature>
<dbReference type="Pfam" id="PF01398">
    <property type="entry name" value="JAB"/>
    <property type="match status" value="1"/>
</dbReference>
<proteinExistence type="predicted"/>
<evidence type="ECO:0000259" key="2">
    <source>
        <dbReference type="SMART" id="SM00232"/>
    </source>
</evidence>
<dbReference type="InterPro" id="IPR000555">
    <property type="entry name" value="JAMM/MPN+_dom"/>
</dbReference>
<feature type="domain" description="JAB1/MPN/MOV34 metalloenzyme" evidence="2">
    <location>
        <begin position="337"/>
        <end position="495"/>
    </location>
</feature>
<dbReference type="SMART" id="SM00232">
    <property type="entry name" value="JAB_MPN"/>
    <property type="match status" value="1"/>
</dbReference>
<feature type="compositionally biased region" description="Basic and acidic residues" evidence="1">
    <location>
        <begin position="75"/>
        <end position="88"/>
    </location>
</feature>
<accession>A0AAD1X704</accession>
<feature type="region of interest" description="Disordered" evidence="1">
    <location>
        <begin position="133"/>
        <end position="152"/>
    </location>
</feature>
<dbReference type="Gene3D" id="3.40.140.10">
    <property type="entry name" value="Cytidine Deaminase, domain 2"/>
    <property type="match status" value="1"/>
</dbReference>
<feature type="compositionally biased region" description="Basic residues" evidence="1">
    <location>
        <begin position="89"/>
        <end position="123"/>
    </location>
</feature>
<dbReference type="EMBL" id="CAMPGE010001267">
    <property type="protein sequence ID" value="CAI2360046.1"/>
    <property type="molecule type" value="Genomic_DNA"/>
</dbReference>
<evidence type="ECO:0000313" key="3">
    <source>
        <dbReference type="EMBL" id="CAI2360046.1"/>
    </source>
</evidence>
<evidence type="ECO:0000256" key="1">
    <source>
        <dbReference type="SAM" id="MobiDB-lite"/>
    </source>
</evidence>
<dbReference type="PANTHER" id="PTHR10410">
    <property type="entry name" value="EUKARYOTIC TRANSLATION INITIATION FACTOR 3 -RELATED"/>
    <property type="match status" value="1"/>
</dbReference>
<protein>
    <recommendedName>
        <fullName evidence="2">JAB1/MPN/MOV34 metalloenzyme domain-containing protein</fullName>
    </recommendedName>
</protein>